<proteinExistence type="predicted"/>
<dbReference type="GeneID" id="34581702"/>
<protein>
    <submittedName>
        <fullName evidence="1">Uncharacterized protein</fullName>
    </submittedName>
</protein>
<dbReference type="EMBL" id="LXJU01000038">
    <property type="protein sequence ID" value="OGE47711.1"/>
    <property type="molecule type" value="Genomic_DNA"/>
</dbReference>
<comment type="caution">
    <text evidence="1">The sequence shown here is derived from an EMBL/GenBank/DDBJ whole genome shotgun (WGS) entry which is preliminary data.</text>
</comment>
<dbReference type="RefSeq" id="XP_022483169.1">
    <property type="nucleotide sequence ID" value="XM_022636968.1"/>
</dbReference>
<organism evidence="1 2">
    <name type="scientific">Penicillium arizonense</name>
    <dbReference type="NCBI Taxonomy" id="1835702"/>
    <lineage>
        <taxon>Eukaryota</taxon>
        <taxon>Fungi</taxon>
        <taxon>Dikarya</taxon>
        <taxon>Ascomycota</taxon>
        <taxon>Pezizomycotina</taxon>
        <taxon>Eurotiomycetes</taxon>
        <taxon>Eurotiomycetidae</taxon>
        <taxon>Eurotiales</taxon>
        <taxon>Aspergillaceae</taxon>
        <taxon>Penicillium</taxon>
    </lineage>
</organism>
<evidence type="ECO:0000313" key="1">
    <source>
        <dbReference type="EMBL" id="OGE47711.1"/>
    </source>
</evidence>
<gene>
    <name evidence="1" type="ORF">PENARI_c038G03661</name>
</gene>
<keyword evidence="2" id="KW-1185">Reference proteome</keyword>
<accession>A0A1F5L471</accession>
<sequence>MARFDAILSVLFVDSKRYGAVGPPIKRDLRIGTEEDVVEYYQDDSANDEAEYRVPLSTRDSIKTPVTPAFPSWTTEQLEEYQTFMRSWTWTLRSRMRICANDLDGHEH</sequence>
<reference evidence="1 2" key="1">
    <citation type="journal article" date="2016" name="Sci. Rep.">
        <title>Penicillium arizonense, a new, genome sequenced fungal species, reveals a high chemical diversity in secreted metabolites.</title>
        <authorList>
            <person name="Grijseels S."/>
            <person name="Nielsen J.C."/>
            <person name="Randelovic M."/>
            <person name="Nielsen J."/>
            <person name="Nielsen K.F."/>
            <person name="Workman M."/>
            <person name="Frisvad J.C."/>
        </authorList>
    </citation>
    <scope>NUCLEOTIDE SEQUENCE [LARGE SCALE GENOMIC DNA]</scope>
    <source>
        <strain evidence="1 2">CBS 141311</strain>
    </source>
</reference>
<name>A0A1F5L471_PENAI</name>
<dbReference type="OrthoDB" id="10525400at2759"/>
<dbReference type="Proteomes" id="UP000177622">
    <property type="component" value="Unassembled WGS sequence"/>
</dbReference>
<evidence type="ECO:0000313" key="2">
    <source>
        <dbReference type="Proteomes" id="UP000177622"/>
    </source>
</evidence>
<dbReference type="AlphaFoldDB" id="A0A1F5L471"/>